<dbReference type="Gene3D" id="3.60.15.10">
    <property type="entry name" value="Ribonuclease Z/Hydroxyacylglutathione hydrolase-like"/>
    <property type="match status" value="1"/>
</dbReference>
<dbReference type="Pfam" id="PF12706">
    <property type="entry name" value="Lactamase_B_2"/>
    <property type="match status" value="1"/>
</dbReference>
<feature type="domain" description="Metallo-beta-lactamase" evidence="2">
    <location>
        <begin position="26"/>
        <end position="222"/>
    </location>
</feature>
<reference evidence="3 4" key="1">
    <citation type="journal article" date="2021" name="Sci. Rep.">
        <title>The distribution of antibiotic resistance genes in chicken gut microbiota commensals.</title>
        <authorList>
            <person name="Juricova H."/>
            <person name="Matiasovicova J."/>
            <person name="Kubasova T."/>
            <person name="Cejkova D."/>
            <person name="Rychlik I."/>
        </authorList>
    </citation>
    <scope>NUCLEOTIDE SEQUENCE [LARGE SCALE GENOMIC DNA]</scope>
    <source>
        <strain evidence="3 4">An801</strain>
    </source>
</reference>
<organism evidence="3 4">
    <name type="scientific">Bacteroides mediterraneensis</name>
    <dbReference type="NCBI Taxonomy" id="1841856"/>
    <lineage>
        <taxon>Bacteria</taxon>
        <taxon>Pseudomonadati</taxon>
        <taxon>Bacteroidota</taxon>
        <taxon>Bacteroidia</taxon>
        <taxon>Bacteroidales</taxon>
        <taxon>Bacteroidaceae</taxon>
        <taxon>Bacteroides</taxon>
    </lineage>
</organism>
<dbReference type="SUPFAM" id="SSF56281">
    <property type="entry name" value="Metallo-hydrolase/oxidoreductase"/>
    <property type="match status" value="1"/>
</dbReference>
<gene>
    <name evidence="3" type="ORF">H6A31_05005</name>
</gene>
<protein>
    <submittedName>
        <fullName evidence="3">MBL fold metallo-hydrolase</fullName>
    </submittedName>
</protein>
<dbReference type="Proteomes" id="UP000703295">
    <property type="component" value="Unassembled WGS sequence"/>
</dbReference>
<evidence type="ECO:0000256" key="1">
    <source>
        <dbReference type="ARBA" id="ARBA00022801"/>
    </source>
</evidence>
<evidence type="ECO:0000313" key="3">
    <source>
        <dbReference type="EMBL" id="MBM6758050.1"/>
    </source>
</evidence>
<dbReference type="PANTHER" id="PTHR43546:SF9">
    <property type="entry name" value="L-ASCORBATE-6-PHOSPHATE LACTONASE ULAG-RELATED"/>
    <property type="match status" value="1"/>
</dbReference>
<name>A0ABS2ETP1_9BACE</name>
<dbReference type="PANTHER" id="PTHR43546">
    <property type="entry name" value="UPF0173 METAL-DEPENDENT HYDROLASE MJ1163-RELATED"/>
    <property type="match status" value="1"/>
</dbReference>
<comment type="caution">
    <text evidence="3">The sequence shown here is derived from an EMBL/GenBank/DDBJ whole genome shotgun (WGS) entry which is preliminary data.</text>
</comment>
<accession>A0ABS2ETP1</accession>
<evidence type="ECO:0000259" key="2">
    <source>
        <dbReference type="Pfam" id="PF12706"/>
    </source>
</evidence>
<evidence type="ECO:0000313" key="4">
    <source>
        <dbReference type="Proteomes" id="UP000703295"/>
    </source>
</evidence>
<dbReference type="InterPro" id="IPR050114">
    <property type="entry name" value="UPF0173_UPF0282_UlaG_hydrolase"/>
</dbReference>
<dbReference type="InterPro" id="IPR036866">
    <property type="entry name" value="RibonucZ/Hydroxyglut_hydro"/>
</dbReference>
<dbReference type="RefSeq" id="WP_204475224.1">
    <property type="nucleotide sequence ID" value="NZ_JACJJW010000009.1"/>
</dbReference>
<sequence length="260" mass="29395">MDKNKTAVIQLVRNATLKIYYAGKCILVDPVLAEKETLRSALGVNKNPRVHLNMSVADLVKDVDMVLLTHNHIDHYEPSVRHYLPYTIPFFTQPADKETIVHDGFMNVEAIEEMKQLGGLSIFRTNGHHGFGKLAEMMGPVSGFVLKSKGLPTIYVMGDCRWENSIRENIDRYHPDYIVVNCGGAVFPEFSKDFGPILPDEHEVMQILDEVPKSVRLIAVHMDAIDHCQTTRAILRNEAQHNHIDMNRLIIPEDGECIAL</sequence>
<keyword evidence="1" id="KW-0378">Hydrolase</keyword>
<keyword evidence="4" id="KW-1185">Reference proteome</keyword>
<proteinExistence type="predicted"/>
<dbReference type="InterPro" id="IPR001279">
    <property type="entry name" value="Metallo-B-lactamas"/>
</dbReference>
<dbReference type="EMBL" id="JACJJW010000009">
    <property type="protein sequence ID" value="MBM6758050.1"/>
    <property type="molecule type" value="Genomic_DNA"/>
</dbReference>